<evidence type="ECO:0000313" key="13">
    <source>
        <dbReference type="Proteomes" id="UP000655830"/>
    </source>
</evidence>
<comment type="caution">
    <text evidence="12">The sequence shown here is derived from an EMBL/GenBank/DDBJ whole genome shotgun (WGS) entry which is preliminary data.</text>
</comment>
<comment type="subcellular location">
    <subcellularLocation>
        <location evidence="1">Cell membrane</location>
        <topology evidence="1">Multi-pass membrane protein</topology>
    </subcellularLocation>
</comment>
<keyword evidence="6 12" id="KW-0067">ATP-binding</keyword>
<dbReference type="InterPro" id="IPR039421">
    <property type="entry name" value="Type_1_exporter"/>
</dbReference>
<evidence type="ECO:0000256" key="7">
    <source>
        <dbReference type="ARBA" id="ARBA00022989"/>
    </source>
</evidence>
<evidence type="ECO:0000256" key="9">
    <source>
        <dbReference type="SAM" id="Phobius"/>
    </source>
</evidence>
<dbReference type="SUPFAM" id="SSF52540">
    <property type="entry name" value="P-loop containing nucleoside triphosphate hydrolases"/>
    <property type="match status" value="1"/>
</dbReference>
<keyword evidence="7 9" id="KW-1133">Transmembrane helix</keyword>
<dbReference type="InterPro" id="IPR011527">
    <property type="entry name" value="ABC1_TM_dom"/>
</dbReference>
<dbReference type="Pfam" id="PF00005">
    <property type="entry name" value="ABC_tran"/>
    <property type="match status" value="1"/>
</dbReference>
<dbReference type="CDD" id="cd18548">
    <property type="entry name" value="ABC_6TM_Tm287_like"/>
    <property type="match status" value="1"/>
</dbReference>
<dbReference type="PANTHER" id="PTHR43394">
    <property type="entry name" value="ATP-DEPENDENT PERMEASE MDL1, MITOCHONDRIAL"/>
    <property type="match status" value="1"/>
</dbReference>
<evidence type="ECO:0000256" key="1">
    <source>
        <dbReference type="ARBA" id="ARBA00004651"/>
    </source>
</evidence>
<dbReference type="InterPro" id="IPR036640">
    <property type="entry name" value="ABC1_TM_sf"/>
</dbReference>
<dbReference type="AlphaFoldDB" id="A0A926ELU3"/>
<feature type="transmembrane region" description="Helical" evidence="9">
    <location>
        <begin position="131"/>
        <end position="149"/>
    </location>
</feature>
<evidence type="ECO:0000256" key="6">
    <source>
        <dbReference type="ARBA" id="ARBA00022840"/>
    </source>
</evidence>
<dbReference type="GO" id="GO:0005524">
    <property type="term" value="F:ATP binding"/>
    <property type="evidence" value="ECO:0007669"/>
    <property type="project" value="UniProtKB-KW"/>
</dbReference>
<dbReference type="GO" id="GO:0016887">
    <property type="term" value="F:ATP hydrolysis activity"/>
    <property type="evidence" value="ECO:0007669"/>
    <property type="project" value="InterPro"/>
</dbReference>
<evidence type="ECO:0000256" key="5">
    <source>
        <dbReference type="ARBA" id="ARBA00022741"/>
    </source>
</evidence>
<dbReference type="GO" id="GO:0015421">
    <property type="term" value="F:ABC-type oligopeptide transporter activity"/>
    <property type="evidence" value="ECO:0007669"/>
    <property type="project" value="TreeGrafter"/>
</dbReference>
<dbReference type="Proteomes" id="UP000655830">
    <property type="component" value="Unassembled WGS sequence"/>
</dbReference>
<feature type="transmembrane region" description="Helical" evidence="9">
    <location>
        <begin position="269"/>
        <end position="296"/>
    </location>
</feature>
<proteinExistence type="predicted"/>
<feature type="transmembrane region" description="Helical" evidence="9">
    <location>
        <begin position="155"/>
        <end position="174"/>
    </location>
</feature>
<evidence type="ECO:0000259" key="10">
    <source>
        <dbReference type="PROSITE" id="PS50893"/>
    </source>
</evidence>
<protein>
    <submittedName>
        <fullName evidence="12">ABC transporter ATP-binding protein</fullName>
    </submittedName>
</protein>
<dbReference type="EMBL" id="JACRSY010000021">
    <property type="protein sequence ID" value="MBC8580457.1"/>
    <property type="molecule type" value="Genomic_DNA"/>
</dbReference>
<evidence type="ECO:0000256" key="3">
    <source>
        <dbReference type="ARBA" id="ARBA00022475"/>
    </source>
</evidence>
<dbReference type="PANTHER" id="PTHR43394:SF1">
    <property type="entry name" value="ATP-BINDING CASSETTE SUB-FAMILY B MEMBER 10, MITOCHONDRIAL"/>
    <property type="match status" value="1"/>
</dbReference>
<dbReference type="Pfam" id="PF00664">
    <property type="entry name" value="ABC_membrane"/>
    <property type="match status" value="1"/>
</dbReference>
<keyword evidence="3" id="KW-1003">Cell membrane</keyword>
<dbReference type="SMART" id="SM00382">
    <property type="entry name" value="AAA"/>
    <property type="match status" value="1"/>
</dbReference>
<evidence type="ECO:0000256" key="8">
    <source>
        <dbReference type="ARBA" id="ARBA00023136"/>
    </source>
</evidence>
<keyword evidence="5" id="KW-0547">Nucleotide-binding</keyword>
<dbReference type="InterPro" id="IPR003593">
    <property type="entry name" value="AAA+_ATPase"/>
</dbReference>
<evidence type="ECO:0000313" key="12">
    <source>
        <dbReference type="EMBL" id="MBC8580457.1"/>
    </source>
</evidence>
<dbReference type="GO" id="GO:0005886">
    <property type="term" value="C:plasma membrane"/>
    <property type="evidence" value="ECO:0007669"/>
    <property type="project" value="UniProtKB-SubCell"/>
</dbReference>
<dbReference type="InterPro" id="IPR017871">
    <property type="entry name" value="ABC_transporter-like_CS"/>
</dbReference>
<dbReference type="Gene3D" id="1.20.1560.10">
    <property type="entry name" value="ABC transporter type 1, transmembrane domain"/>
    <property type="match status" value="1"/>
</dbReference>
<evidence type="ECO:0000259" key="11">
    <source>
        <dbReference type="PROSITE" id="PS50929"/>
    </source>
</evidence>
<reference evidence="12" key="1">
    <citation type="submission" date="2020-08" db="EMBL/GenBank/DDBJ databases">
        <title>Genome public.</title>
        <authorList>
            <person name="Liu C."/>
            <person name="Sun Q."/>
        </authorList>
    </citation>
    <scope>NUCLEOTIDE SEQUENCE</scope>
    <source>
        <strain evidence="12">NSJ-12</strain>
    </source>
</reference>
<keyword evidence="8 9" id="KW-0472">Membrane</keyword>
<dbReference type="PROSITE" id="PS50893">
    <property type="entry name" value="ABC_TRANSPORTER_2"/>
    <property type="match status" value="1"/>
</dbReference>
<dbReference type="InterPro" id="IPR003439">
    <property type="entry name" value="ABC_transporter-like_ATP-bd"/>
</dbReference>
<keyword evidence="4 9" id="KW-0812">Transmembrane</keyword>
<feature type="domain" description="ABC transmembrane type-1" evidence="11">
    <location>
        <begin position="16"/>
        <end position="298"/>
    </location>
</feature>
<keyword evidence="2" id="KW-0813">Transport</keyword>
<evidence type="ECO:0000256" key="4">
    <source>
        <dbReference type="ARBA" id="ARBA00022692"/>
    </source>
</evidence>
<dbReference type="FunFam" id="3.40.50.300:FF:000854">
    <property type="entry name" value="Multidrug ABC transporter ATP-binding protein"/>
    <property type="match status" value="1"/>
</dbReference>
<dbReference type="SUPFAM" id="SSF90123">
    <property type="entry name" value="ABC transporter transmembrane region"/>
    <property type="match status" value="1"/>
</dbReference>
<name>A0A926ELU3_9FIRM</name>
<gene>
    <name evidence="12" type="ORF">H8718_13055</name>
</gene>
<dbReference type="FunFam" id="1.20.1560.10:FF:000040">
    <property type="entry name" value="Multidrug ABC transporter ATP-binding protein"/>
    <property type="match status" value="1"/>
</dbReference>
<accession>A0A926ELU3</accession>
<feature type="transmembrane region" description="Helical" evidence="9">
    <location>
        <begin position="52"/>
        <end position="75"/>
    </location>
</feature>
<organism evidence="12 13">
    <name type="scientific">Zhenhengia yiwuensis</name>
    <dbReference type="NCBI Taxonomy" id="2763666"/>
    <lineage>
        <taxon>Bacteria</taxon>
        <taxon>Bacillati</taxon>
        <taxon>Bacillota</taxon>
        <taxon>Clostridia</taxon>
        <taxon>Lachnospirales</taxon>
        <taxon>Lachnospiraceae</taxon>
        <taxon>Zhenhengia</taxon>
    </lineage>
</organism>
<keyword evidence="13" id="KW-1185">Reference proteome</keyword>
<dbReference type="PROSITE" id="PS50929">
    <property type="entry name" value="ABC_TM1F"/>
    <property type="match status" value="1"/>
</dbReference>
<dbReference type="PROSITE" id="PS00211">
    <property type="entry name" value="ABC_TRANSPORTER_1"/>
    <property type="match status" value="1"/>
</dbReference>
<dbReference type="RefSeq" id="WP_177670844.1">
    <property type="nucleotide sequence ID" value="NZ_JACRSY010000021.1"/>
</dbReference>
<dbReference type="Gene3D" id="3.40.50.300">
    <property type="entry name" value="P-loop containing nucleotide triphosphate hydrolases"/>
    <property type="match status" value="1"/>
</dbReference>
<feature type="domain" description="ABC transporter" evidence="10">
    <location>
        <begin position="332"/>
        <end position="567"/>
    </location>
</feature>
<dbReference type="InterPro" id="IPR027417">
    <property type="entry name" value="P-loop_NTPase"/>
</dbReference>
<evidence type="ECO:0000256" key="2">
    <source>
        <dbReference type="ARBA" id="ARBA00022448"/>
    </source>
</evidence>
<feature type="transmembrane region" description="Helical" evidence="9">
    <location>
        <begin position="235"/>
        <end position="257"/>
    </location>
</feature>
<sequence length="578" mass="63639">MLRLAKYLKPYLGTALLTLLLLFLQTIANLFLPALMSKIVDVGIGTGDTGYILRIGLFMLLVALIGSALMVFANLNSAKVAMGFSRDLRTDLFIKVESFSLGEFNTLGTSSLITRTTNDITQVQQVVLMSLRMMVTAPLMVIGGLIMALSTNLELSVILLISIPILVVVILLVARSGMPLFKSMQVKLDKLNLVLRENLTGIRVIRAFNKVPYEQKRFDDANSDLMQTAIKVNKIMAVLMPSMMIIMNLTSVALIWFGGIRIQAGAFEVGSLIAFIQYVMQIMMALVMVTMMFVLIPRAAASAERINEVLETPFEIQDSVSGDVDCKIHGEVTFKDVTFAYPNSEEPALTHITFDTKPGKTTAIIGGTGSGKSTLISLIPRFYDITSGQLLVDGIDVKDMTQAQLRQKIGLVPQKAILFNGTIRDNMKYGKEDATDEEIWQALEVAQARDFVSEMEDGLDSYIAQGGSNVSGGQKQRLCIARALIRKPEIYIFDDSFSALDFKTDAKLRKALKHETTNSAVILVAQRVSTIMDADEILVLYDGKIVGQGTHKELLNTCDVYKEIALSQLSKEEIENGK</sequence>